<dbReference type="EMBL" id="JARTCD010000025">
    <property type="protein sequence ID" value="KAJ8658305.1"/>
    <property type="molecule type" value="Genomic_DNA"/>
</dbReference>
<name>A0AAD7V4X0_9FUNG</name>
<dbReference type="Proteomes" id="UP001234581">
    <property type="component" value="Unassembled WGS sequence"/>
</dbReference>
<feature type="region of interest" description="Disordered" evidence="1">
    <location>
        <begin position="79"/>
        <end position="105"/>
    </location>
</feature>
<dbReference type="GeneID" id="83213400"/>
<evidence type="ECO:0000313" key="2">
    <source>
        <dbReference type="EMBL" id="KAJ8658305.1"/>
    </source>
</evidence>
<reference evidence="2 3" key="1">
    <citation type="submission" date="2023-03" db="EMBL/GenBank/DDBJ databases">
        <title>Genome sequence of Lichtheimia ornata CBS 291.66.</title>
        <authorList>
            <person name="Mohabir J.T."/>
            <person name="Shea T.P."/>
            <person name="Kurbessoian T."/>
            <person name="Berby B."/>
            <person name="Fontaine J."/>
            <person name="Livny J."/>
            <person name="Gnirke A."/>
            <person name="Stajich J.E."/>
            <person name="Cuomo C.A."/>
        </authorList>
    </citation>
    <scope>NUCLEOTIDE SEQUENCE [LARGE SCALE GENOMIC DNA]</scope>
    <source>
        <strain evidence="2">CBS 291.66</strain>
    </source>
</reference>
<feature type="region of interest" description="Disordered" evidence="1">
    <location>
        <begin position="130"/>
        <end position="199"/>
    </location>
</feature>
<comment type="caution">
    <text evidence="2">The sequence shown here is derived from an EMBL/GenBank/DDBJ whole genome shotgun (WGS) entry which is preliminary data.</text>
</comment>
<accession>A0AAD7V4X0</accession>
<proteinExistence type="predicted"/>
<keyword evidence="3" id="KW-1185">Reference proteome</keyword>
<evidence type="ECO:0000256" key="1">
    <source>
        <dbReference type="SAM" id="MobiDB-lite"/>
    </source>
</evidence>
<dbReference type="RefSeq" id="XP_058343218.1">
    <property type="nucleotide sequence ID" value="XM_058486023.1"/>
</dbReference>
<feature type="compositionally biased region" description="Polar residues" evidence="1">
    <location>
        <begin position="135"/>
        <end position="146"/>
    </location>
</feature>
<feature type="compositionally biased region" description="Polar residues" evidence="1">
    <location>
        <begin position="190"/>
        <end position="199"/>
    </location>
</feature>
<gene>
    <name evidence="2" type="ORF">O0I10_005988</name>
</gene>
<feature type="compositionally biased region" description="Low complexity" evidence="1">
    <location>
        <begin position="159"/>
        <end position="171"/>
    </location>
</feature>
<dbReference type="AlphaFoldDB" id="A0AAD7V4X0"/>
<sequence length="298" mass="34161">MIHSAYPTEENWHWQYHGRADDLYMAPNQQYYEYQQVPAAAIPQVGQPMGIFPESQRRVSCNNNEEWRVGGRARESWKVALPHQQQQPKPLPQEPPAPPPRRSFVQQQHHDPYYGYDWSAAPIVPHQFGYYTDEPMSTESDTTQELPTPELHVDPSPPASSSSTSSAHYGPPSLPTEQQQPTEMKKSSKPENNTRQITVQSINKEHMVWIKIDTTETGLSLANKIHTIATFRTRKIVSITTAAGRTIPLDHRPVFGSWMDMDDFKNGEEWKVEWCELDKGLVDRLVSKFIQVSGSRRK</sequence>
<evidence type="ECO:0000313" key="3">
    <source>
        <dbReference type="Proteomes" id="UP001234581"/>
    </source>
</evidence>
<organism evidence="2 3">
    <name type="scientific">Lichtheimia ornata</name>
    <dbReference type="NCBI Taxonomy" id="688661"/>
    <lineage>
        <taxon>Eukaryota</taxon>
        <taxon>Fungi</taxon>
        <taxon>Fungi incertae sedis</taxon>
        <taxon>Mucoromycota</taxon>
        <taxon>Mucoromycotina</taxon>
        <taxon>Mucoromycetes</taxon>
        <taxon>Mucorales</taxon>
        <taxon>Lichtheimiaceae</taxon>
        <taxon>Lichtheimia</taxon>
    </lineage>
</organism>
<protein>
    <submittedName>
        <fullName evidence="2">Uncharacterized protein</fullName>
    </submittedName>
</protein>
<feature type="compositionally biased region" description="Pro residues" evidence="1">
    <location>
        <begin position="89"/>
        <end position="101"/>
    </location>
</feature>